<evidence type="ECO:0000313" key="2">
    <source>
        <dbReference type="Proteomes" id="UP000046392"/>
    </source>
</evidence>
<feature type="chain" id="PRO_5005895453" evidence="1">
    <location>
        <begin position="18"/>
        <end position="568"/>
    </location>
</feature>
<proteinExistence type="predicted"/>
<protein>
    <submittedName>
        <fullName evidence="3">Secreted ookinete protein</fullName>
    </submittedName>
</protein>
<sequence>MFIKCFILIFLITSTRGRGDKLHLEFSKNEENVHRYSLDSLEPELASTIFSNLAVNPQIRTTLRPTVKKIKKLVKSSSEINFLVRVKKDTDVMSPDYANINSDFLNSDDIMFSHDESSSSEMKQVKSFNKDFSHSSIDTNIKQQVFVDNKSSIIKGDEKNADIETVTIRLPSQDIQIDKEDKNWRKMTKDDFKNSGNHEEISKVVGEGKEEENLVDEISGAKNLDDFFNSFDSFSDYPDISNRDKRDIRKIKELSSIIKNKRKIRMGYIKIDIGSNVIEKSDINHDTTIPSNSDENFLENVDGKNDFTNEVGSHQNKTEISKISRNKANNDTDQEIDLNSNNTKGLENTMIFENSMNETFFENKNVNSANLNGEVVKTNDFINKNDTLNLKNDTLIDDDSLKLDAINDSSMNTKTNLQRSEIIKTYWNIYYNNGTTRKEMITKKMEVESTTSHSSLEGSIFDNSTMVSNINSSKNHENNKNTTSISLPFIGIDNLVTFPSNNLNQDEPTDSNSIYADFEIDKLEKPLKYKNYSMDLASTTKKDKIVVATERGIIRKVHNFRSHFIRPF</sequence>
<dbReference type="WBParaSite" id="SPAL_0001294000.1">
    <property type="protein sequence ID" value="SPAL_0001294000.1"/>
    <property type="gene ID" value="SPAL_0001294000"/>
</dbReference>
<evidence type="ECO:0000313" key="3">
    <source>
        <dbReference type="WBParaSite" id="SPAL_0001294000.1"/>
    </source>
</evidence>
<feature type="signal peptide" evidence="1">
    <location>
        <begin position="1"/>
        <end position="17"/>
    </location>
</feature>
<dbReference type="AlphaFoldDB" id="A0A0N5C4Q9"/>
<name>A0A0N5C4Q9_STREA</name>
<accession>A0A0N5C4Q9</accession>
<reference evidence="3" key="1">
    <citation type="submission" date="2017-02" db="UniProtKB">
        <authorList>
            <consortium name="WormBaseParasite"/>
        </authorList>
    </citation>
    <scope>IDENTIFICATION</scope>
</reference>
<keyword evidence="2" id="KW-1185">Reference proteome</keyword>
<dbReference type="Proteomes" id="UP000046392">
    <property type="component" value="Unplaced"/>
</dbReference>
<organism evidence="2 3">
    <name type="scientific">Strongyloides papillosus</name>
    <name type="common">Intestinal threadworm</name>
    <dbReference type="NCBI Taxonomy" id="174720"/>
    <lineage>
        <taxon>Eukaryota</taxon>
        <taxon>Metazoa</taxon>
        <taxon>Ecdysozoa</taxon>
        <taxon>Nematoda</taxon>
        <taxon>Chromadorea</taxon>
        <taxon>Rhabditida</taxon>
        <taxon>Tylenchina</taxon>
        <taxon>Panagrolaimomorpha</taxon>
        <taxon>Strongyloidoidea</taxon>
        <taxon>Strongyloididae</taxon>
        <taxon>Strongyloides</taxon>
    </lineage>
</organism>
<keyword evidence="1" id="KW-0732">Signal</keyword>
<evidence type="ECO:0000256" key="1">
    <source>
        <dbReference type="SAM" id="SignalP"/>
    </source>
</evidence>